<evidence type="ECO:0000313" key="3">
    <source>
        <dbReference type="Proteomes" id="UP000887013"/>
    </source>
</evidence>
<keyword evidence="1" id="KW-0472">Membrane</keyword>
<keyword evidence="1" id="KW-0812">Transmembrane</keyword>
<accession>A0A8X6QS71</accession>
<gene>
    <name evidence="2" type="primary">AVEN_123414_1</name>
    <name evidence="2" type="ORF">NPIL_457851</name>
</gene>
<dbReference type="OrthoDB" id="6434680at2759"/>
<evidence type="ECO:0000313" key="2">
    <source>
        <dbReference type="EMBL" id="GFU39928.1"/>
    </source>
</evidence>
<proteinExistence type="predicted"/>
<dbReference type="Proteomes" id="UP000887013">
    <property type="component" value="Unassembled WGS sequence"/>
</dbReference>
<organism evidence="2 3">
    <name type="scientific">Nephila pilipes</name>
    <name type="common">Giant wood spider</name>
    <name type="synonym">Nephila maculata</name>
    <dbReference type="NCBI Taxonomy" id="299642"/>
    <lineage>
        <taxon>Eukaryota</taxon>
        <taxon>Metazoa</taxon>
        <taxon>Ecdysozoa</taxon>
        <taxon>Arthropoda</taxon>
        <taxon>Chelicerata</taxon>
        <taxon>Arachnida</taxon>
        <taxon>Araneae</taxon>
        <taxon>Araneomorphae</taxon>
        <taxon>Entelegynae</taxon>
        <taxon>Araneoidea</taxon>
        <taxon>Nephilidae</taxon>
        <taxon>Nephila</taxon>
    </lineage>
</organism>
<sequence length="109" mass="12565">MQIRSLESLGVKSDAYSVMLSAIILKLFLTGRYLALEYSKTQISVNFLLSERQSVSAEIRRFWELERLGIRGDEIDSGIDDKKGLKEFNGSVQLVENRYCVKLPWKEDM</sequence>
<name>A0A8X6QS71_NEPPI</name>
<evidence type="ECO:0000256" key="1">
    <source>
        <dbReference type="SAM" id="Phobius"/>
    </source>
</evidence>
<protein>
    <submittedName>
        <fullName evidence="2">Integrase catalytic domain-containing protein</fullName>
    </submittedName>
</protein>
<dbReference type="AlphaFoldDB" id="A0A8X6QS71"/>
<comment type="caution">
    <text evidence="2">The sequence shown here is derived from an EMBL/GenBank/DDBJ whole genome shotgun (WGS) entry which is preliminary data.</text>
</comment>
<reference evidence="2" key="1">
    <citation type="submission" date="2020-08" db="EMBL/GenBank/DDBJ databases">
        <title>Multicomponent nature underlies the extraordinary mechanical properties of spider dragline silk.</title>
        <authorList>
            <person name="Kono N."/>
            <person name="Nakamura H."/>
            <person name="Mori M."/>
            <person name="Yoshida Y."/>
            <person name="Ohtoshi R."/>
            <person name="Malay A.D."/>
            <person name="Moran D.A.P."/>
            <person name="Tomita M."/>
            <person name="Numata K."/>
            <person name="Arakawa K."/>
        </authorList>
    </citation>
    <scope>NUCLEOTIDE SEQUENCE</scope>
</reference>
<feature type="transmembrane region" description="Helical" evidence="1">
    <location>
        <begin position="15"/>
        <end position="35"/>
    </location>
</feature>
<keyword evidence="1" id="KW-1133">Transmembrane helix</keyword>
<dbReference type="EMBL" id="BMAW01035498">
    <property type="protein sequence ID" value="GFU39928.1"/>
    <property type="molecule type" value="Genomic_DNA"/>
</dbReference>
<keyword evidence="3" id="KW-1185">Reference proteome</keyword>